<keyword evidence="5 22" id="KW-0444">Lipid biosynthesis</keyword>
<keyword evidence="24" id="KW-1185">Reference proteome</keyword>
<feature type="transmembrane region" description="Helical" evidence="22">
    <location>
        <begin position="385"/>
        <end position="405"/>
    </location>
</feature>
<comment type="similarity">
    <text evidence="4 22">Belongs to the phosphatidyl serine synthase family.</text>
</comment>
<dbReference type="Proteomes" id="UP001233999">
    <property type="component" value="Unassembled WGS sequence"/>
</dbReference>
<comment type="subcellular location">
    <subcellularLocation>
        <location evidence="1 22">Endoplasmic reticulum membrane</location>
        <topology evidence="1 22">Multi-pass membrane protein</topology>
    </subcellularLocation>
</comment>
<feature type="transmembrane region" description="Helical" evidence="22">
    <location>
        <begin position="355"/>
        <end position="373"/>
    </location>
</feature>
<evidence type="ECO:0000256" key="9">
    <source>
        <dbReference type="ARBA" id="ARBA00022989"/>
    </source>
</evidence>
<evidence type="ECO:0000313" key="23">
    <source>
        <dbReference type="EMBL" id="KAJ9598252.1"/>
    </source>
</evidence>
<keyword evidence="8 22" id="KW-0256">Endoplasmic reticulum</keyword>
<feature type="transmembrane region" description="Helical" evidence="22">
    <location>
        <begin position="216"/>
        <end position="235"/>
    </location>
</feature>
<evidence type="ECO:0000256" key="18">
    <source>
        <dbReference type="ARBA" id="ARBA00036428"/>
    </source>
</evidence>
<comment type="catalytic activity">
    <reaction evidence="18">
        <text>1-octadecanoyl-2-(4Z,7Z,10Z,13Z,16Z,19Z-docosahexaenoyl)-sn-glycero-3-phosphoethanolamine + L-serine = 1-octadecanoyl-2-(4Z,7Z,10Z,13Z,16Z,19Z-docosahexaenoyl)-sn-glycero-3-phosphoserine + ethanolamine</text>
        <dbReference type="Rhea" id="RHEA:41492"/>
        <dbReference type="ChEBI" id="CHEBI:33384"/>
        <dbReference type="ChEBI" id="CHEBI:57603"/>
        <dbReference type="ChEBI" id="CHEBI:78265"/>
        <dbReference type="ChEBI" id="CHEBI:78266"/>
    </reaction>
    <physiologicalReaction direction="left-to-right" evidence="18">
        <dbReference type="Rhea" id="RHEA:41493"/>
    </physiologicalReaction>
</comment>
<comment type="caution">
    <text evidence="23">The sequence shown here is derived from an EMBL/GenBank/DDBJ whole genome shotgun (WGS) entry which is preliminary data.</text>
</comment>
<evidence type="ECO:0000256" key="12">
    <source>
        <dbReference type="ARBA" id="ARBA00023209"/>
    </source>
</evidence>
<dbReference type="PANTHER" id="PTHR15362:SF7">
    <property type="entry name" value="PHOSPHATIDYLSERINE SYNTHASE 2"/>
    <property type="match status" value="1"/>
</dbReference>
<feature type="transmembrane region" description="Helical" evidence="22">
    <location>
        <begin position="187"/>
        <end position="204"/>
    </location>
</feature>
<dbReference type="EC" id="2.7.8.29" evidence="22"/>
<keyword evidence="7 22" id="KW-0812">Transmembrane</keyword>
<dbReference type="GO" id="GO:0006659">
    <property type="term" value="P:phosphatidylserine biosynthetic process"/>
    <property type="evidence" value="ECO:0007669"/>
    <property type="project" value="UniProtKB-UniRule"/>
</dbReference>
<dbReference type="AlphaFoldDB" id="A0AAD8AFT7"/>
<organism evidence="23 24">
    <name type="scientific">Diploptera punctata</name>
    <name type="common">Pacific beetle cockroach</name>
    <dbReference type="NCBI Taxonomy" id="6984"/>
    <lineage>
        <taxon>Eukaryota</taxon>
        <taxon>Metazoa</taxon>
        <taxon>Ecdysozoa</taxon>
        <taxon>Arthropoda</taxon>
        <taxon>Hexapoda</taxon>
        <taxon>Insecta</taxon>
        <taxon>Pterygota</taxon>
        <taxon>Neoptera</taxon>
        <taxon>Polyneoptera</taxon>
        <taxon>Dictyoptera</taxon>
        <taxon>Blattodea</taxon>
        <taxon>Blaberoidea</taxon>
        <taxon>Blaberidae</taxon>
        <taxon>Diplopterinae</taxon>
        <taxon>Diploptera</taxon>
    </lineage>
</organism>
<feature type="transmembrane region" description="Helical" evidence="22">
    <location>
        <begin position="66"/>
        <end position="84"/>
    </location>
</feature>
<comment type="catalytic activity">
    <reaction evidence="22">
        <text>a 1,2-diacyl-sn-glycero-3-phosphoethanolamine + L-serine = a 1,2-diacyl-sn-glycero-3-phospho-L-serine + ethanolamine</text>
        <dbReference type="Rhea" id="RHEA:27606"/>
        <dbReference type="ChEBI" id="CHEBI:33384"/>
        <dbReference type="ChEBI" id="CHEBI:57262"/>
        <dbReference type="ChEBI" id="CHEBI:57603"/>
        <dbReference type="ChEBI" id="CHEBI:64612"/>
        <dbReference type="EC" id="2.7.8.29"/>
    </reaction>
</comment>
<proteinExistence type="inferred from homology"/>
<evidence type="ECO:0000256" key="5">
    <source>
        <dbReference type="ARBA" id="ARBA00022516"/>
    </source>
</evidence>
<evidence type="ECO:0000256" key="15">
    <source>
        <dbReference type="ARBA" id="ARBA00035833"/>
    </source>
</evidence>
<gene>
    <name evidence="23" type="ORF">L9F63_011073</name>
</gene>
<evidence type="ECO:0000256" key="19">
    <source>
        <dbReference type="ARBA" id="ARBA00036623"/>
    </source>
</evidence>
<comment type="pathway">
    <text evidence="3">Lipid metabolism.</text>
</comment>
<comment type="catalytic activity">
    <reaction evidence="19">
        <text>1-(1Z-octadecenyl)-2-(4Z,7Z,10Z,13Z,16Z,19Z-docosahexaenoyl)-sn-glycero-3-phosphoethanolamine + L-serine = 1-(1Z-octadecenyl)-2-(4Z,7Z,10Z,13Z,16Z,19Z-docosahexaenoyl)-sn-glycero-3-phospho-L-serine + ethanolamine</text>
        <dbReference type="Rhea" id="RHEA:41496"/>
        <dbReference type="ChEBI" id="CHEBI:33384"/>
        <dbReference type="ChEBI" id="CHEBI:57603"/>
        <dbReference type="ChEBI" id="CHEBI:78263"/>
        <dbReference type="ChEBI" id="CHEBI:78264"/>
    </reaction>
    <physiologicalReaction direction="left-to-right" evidence="19">
        <dbReference type="Rhea" id="RHEA:41497"/>
    </physiologicalReaction>
</comment>
<comment type="catalytic activity">
    <reaction evidence="20">
        <text>1-octadecanoyl-2-(9Z-octadecenoyl)-sn-glycero-3-phosphoethanolamine + L-serine = 1-octadecanoyl-2-(9Z-octadecenoyl)-sn-glycero-3-phospho-L-serine + ethanolamine</text>
        <dbReference type="Rhea" id="RHEA:40795"/>
        <dbReference type="ChEBI" id="CHEBI:33384"/>
        <dbReference type="ChEBI" id="CHEBI:57603"/>
        <dbReference type="ChEBI" id="CHEBI:75038"/>
        <dbReference type="ChEBI" id="CHEBI:78260"/>
    </reaction>
    <physiologicalReaction direction="left-to-right" evidence="20">
        <dbReference type="Rhea" id="RHEA:40796"/>
    </physiologicalReaction>
</comment>
<comment type="catalytic activity">
    <reaction evidence="14">
        <text>1-hexadecanoyl-2-(9Z-octadecenoyl)-sn-glycero-3-phosphoethanolamine + L-serine = 1-hexadecanoyl-2-(9Z-octadecenoyl)-sn-glycero-3-phospho-L-serine + ethanolamine</text>
        <dbReference type="Rhea" id="RHEA:41484"/>
        <dbReference type="ChEBI" id="CHEBI:33384"/>
        <dbReference type="ChEBI" id="CHEBI:57603"/>
        <dbReference type="ChEBI" id="CHEBI:73007"/>
        <dbReference type="ChEBI" id="CHEBI:75029"/>
    </reaction>
    <physiologicalReaction direction="left-to-right" evidence="14">
        <dbReference type="Rhea" id="RHEA:41485"/>
    </physiologicalReaction>
</comment>
<evidence type="ECO:0000256" key="14">
    <source>
        <dbReference type="ARBA" id="ARBA00035767"/>
    </source>
</evidence>
<keyword evidence="11 22" id="KW-0472">Membrane</keyword>
<evidence type="ECO:0000256" key="3">
    <source>
        <dbReference type="ARBA" id="ARBA00005189"/>
    </source>
</evidence>
<dbReference type="GO" id="GO:0106245">
    <property type="term" value="F:L-serine-phosphatidylethanolamine phosphatidyltransferase activity"/>
    <property type="evidence" value="ECO:0007669"/>
    <property type="project" value="UniProtKB-UniRule"/>
</dbReference>
<evidence type="ECO:0000256" key="22">
    <source>
        <dbReference type="RuleBase" id="RU368094"/>
    </source>
</evidence>
<dbReference type="Pfam" id="PF03034">
    <property type="entry name" value="PSS"/>
    <property type="match status" value="1"/>
</dbReference>
<comment type="catalytic activity">
    <reaction evidence="15">
        <text>1-hexadecanoyl-2-(4Z,7Z,10Z,13Z,16Z,19Z-docosahexaenoyl)-sn-glycero-3-phosphoethanolamine + L-serine = 1-hexadecanoyl-2-(4Z,7Z,10Z,13Z,16Z,19Z-docosahexaenoyl)-sn-glycero-3-phosphoserine + ethanolamine</text>
        <dbReference type="Rhea" id="RHEA:41488"/>
        <dbReference type="ChEBI" id="CHEBI:33384"/>
        <dbReference type="ChEBI" id="CHEBI:57603"/>
        <dbReference type="ChEBI" id="CHEBI:78261"/>
        <dbReference type="ChEBI" id="CHEBI:78262"/>
    </reaction>
    <physiologicalReaction direction="left-to-right" evidence="15">
        <dbReference type="Rhea" id="RHEA:41489"/>
    </physiologicalReaction>
</comment>
<dbReference type="GO" id="GO:0005789">
    <property type="term" value="C:endoplasmic reticulum membrane"/>
    <property type="evidence" value="ECO:0007669"/>
    <property type="project" value="UniProtKB-SubCell"/>
</dbReference>
<comment type="function">
    <text evidence="22">Catalyzes a base-exchange reaction in which the polar head group of phosphatidylethanolamine (PE) is replaced by L-serine.</text>
</comment>
<evidence type="ECO:0000256" key="11">
    <source>
        <dbReference type="ARBA" id="ARBA00023136"/>
    </source>
</evidence>
<evidence type="ECO:0000256" key="20">
    <source>
        <dbReference type="ARBA" id="ARBA00036644"/>
    </source>
</evidence>
<evidence type="ECO:0000256" key="4">
    <source>
        <dbReference type="ARBA" id="ARBA00008671"/>
    </source>
</evidence>
<keyword evidence="10 22" id="KW-0443">Lipid metabolism</keyword>
<evidence type="ECO:0000256" key="6">
    <source>
        <dbReference type="ARBA" id="ARBA00022679"/>
    </source>
</evidence>
<dbReference type="PANTHER" id="PTHR15362">
    <property type="entry name" value="PHOSPHATIDYLINOSITOL SYNTHASE"/>
    <property type="match status" value="1"/>
</dbReference>
<keyword evidence="9 22" id="KW-1133">Transmembrane helix</keyword>
<reference evidence="23" key="1">
    <citation type="journal article" date="2023" name="IScience">
        <title>Live-bearing cockroach genome reveals convergent evolutionary mechanisms linked to viviparity in insects and beyond.</title>
        <authorList>
            <person name="Fouks B."/>
            <person name="Harrison M.C."/>
            <person name="Mikhailova A.A."/>
            <person name="Marchal E."/>
            <person name="English S."/>
            <person name="Carruthers M."/>
            <person name="Jennings E.C."/>
            <person name="Chiamaka E.L."/>
            <person name="Frigard R.A."/>
            <person name="Pippel M."/>
            <person name="Attardo G.M."/>
            <person name="Benoit J.B."/>
            <person name="Bornberg-Bauer E."/>
            <person name="Tobe S.S."/>
        </authorList>
    </citation>
    <scope>NUCLEOTIDE SEQUENCE</scope>
    <source>
        <strain evidence="23">Stay&amp;Tobe</strain>
    </source>
</reference>
<feature type="transmembrane region" description="Helical" evidence="22">
    <location>
        <begin position="96"/>
        <end position="117"/>
    </location>
</feature>
<accession>A0AAD8AFT7</accession>
<evidence type="ECO:0000256" key="2">
    <source>
        <dbReference type="ARBA" id="ARBA00004916"/>
    </source>
</evidence>
<dbReference type="EMBL" id="JASPKZ010001233">
    <property type="protein sequence ID" value="KAJ9598252.1"/>
    <property type="molecule type" value="Genomic_DNA"/>
</dbReference>
<feature type="transmembrane region" description="Helical" evidence="22">
    <location>
        <begin position="32"/>
        <end position="54"/>
    </location>
</feature>
<evidence type="ECO:0000256" key="10">
    <source>
        <dbReference type="ARBA" id="ARBA00023098"/>
    </source>
</evidence>
<evidence type="ECO:0000256" key="1">
    <source>
        <dbReference type="ARBA" id="ARBA00004477"/>
    </source>
</evidence>
<keyword evidence="12 22" id="KW-0594">Phospholipid biosynthesis</keyword>
<name>A0AAD8AFT7_DIPPU</name>
<dbReference type="InterPro" id="IPR004277">
    <property type="entry name" value="PSS"/>
</dbReference>
<evidence type="ECO:0000256" key="16">
    <source>
        <dbReference type="ARBA" id="ARBA00035875"/>
    </source>
</evidence>
<evidence type="ECO:0000256" key="7">
    <source>
        <dbReference type="ARBA" id="ARBA00022692"/>
    </source>
</evidence>
<protein>
    <recommendedName>
        <fullName evidence="22">Phosphatidylserine synthase</fullName>
        <ecNumber evidence="22">2.7.8.29</ecNumber>
    </recommendedName>
    <alternativeName>
        <fullName evidence="22">Serine-exchange enzyme</fullName>
    </alternativeName>
</protein>
<comment type="catalytic activity">
    <reaction evidence="16">
        <text>1-(1Z-octadecenyl)-2-(9Z-octadecenoyl)-sn-glycero-3-phosphoethanolamine + L-serine = 1-(1Z-octadecenyl)-2-(9Z-octadecenoyl)-sn-glycero-3-phospho-L-serine + ethanolamine</text>
        <dbReference type="Rhea" id="RHEA:41600"/>
        <dbReference type="ChEBI" id="CHEBI:33384"/>
        <dbReference type="ChEBI" id="CHEBI:57603"/>
        <dbReference type="ChEBI" id="CHEBI:78340"/>
        <dbReference type="ChEBI" id="CHEBI:78341"/>
    </reaction>
    <physiologicalReaction direction="left-to-right" evidence="16">
        <dbReference type="Rhea" id="RHEA:41601"/>
    </physiologicalReaction>
</comment>
<comment type="pathway">
    <text evidence="2 22">Phospholipid metabolism; phosphatidylserine biosynthesis.</text>
</comment>
<evidence type="ECO:0000256" key="17">
    <source>
        <dbReference type="ARBA" id="ARBA00035955"/>
    </source>
</evidence>
<feature type="transmembrane region" description="Helical" evidence="22">
    <location>
        <begin position="287"/>
        <end position="306"/>
    </location>
</feature>
<keyword evidence="13 22" id="KW-1208">Phospholipid metabolism</keyword>
<reference evidence="23" key="2">
    <citation type="submission" date="2023-05" db="EMBL/GenBank/DDBJ databases">
        <authorList>
            <person name="Fouks B."/>
        </authorList>
    </citation>
    <scope>NUCLEOTIDE SEQUENCE</scope>
    <source>
        <strain evidence="23">Stay&amp;Tobe</strain>
        <tissue evidence="23">Testes</tissue>
    </source>
</reference>
<evidence type="ECO:0000256" key="21">
    <source>
        <dbReference type="ARBA" id="ARBA00036733"/>
    </source>
</evidence>
<feature type="transmembrane region" description="Helical" evidence="22">
    <location>
        <begin position="318"/>
        <end position="335"/>
    </location>
</feature>
<sequence>MANKKRSNNEGTKNVILREPEEKFSDDGTLTYFWRAHTLTVLVVLVVVLIYVAVFEPVKQDTSYNTKRGLVACVLSFILLGVTVTPDGVFKRPHPVVWRFTFCCSIVYVLGLIFVLFQTKKDAINLLKHIDSKLGVPLEEKSYGGNCRIYDEDEPDDPFHNIWDKLDLFVATHFFGWWLKTLVLRDWWLCMVLSIMFEILEYTLEHQLPNFSECWWDHWIMDALICNGLGIYLGLKTLQYFSMKTYHWRGLWTIPSYTGKLKRLLAQFGPYTWIDYDWRSTSSLGRWIATLLIILVFLVAELNTFYLKFVMWVPPEHYLNLLRLILLLFWGAVSMREVFQYLDDPDCTKIGRQSWITLAIISSEFLIVAKFDWETITKPIPSHIALLWLIGLSCLVGWTIWRFLISSVPDKICVPDVRQRRQRWALVRSCELGKFSMKND</sequence>
<evidence type="ECO:0000256" key="8">
    <source>
        <dbReference type="ARBA" id="ARBA00022824"/>
    </source>
</evidence>
<comment type="catalytic activity">
    <reaction evidence="17">
        <text>1-octadecanoyl-2-(5Z,8Z,11Z,14Z)-eicosatetraenoyl-sn-glycero-3-phosphoethanolamine + L-serine = 1-octadecanoyl-2-(5Z,8Z,11Z,14Z)-eicosatetraenoyl-sn-glycero-3-phosphoserine + ethanolamine</text>
        <dbReference type="Rhea" id="RHEA:41500"/>
        <dbReference type="ChEBI" id="CHEBI:33384"/>
        <dbReference type="ChEBI" id="CHEBI:57603"/>
        <dbReference type="ChEBI" id="CHEBI:78268"/>
        <dbReference type="ChEBI" id="CHEBI:78269"/>
    </reaction>
    <physiologicalReaction direction="left-to-right" evidence="17">
        <dbReference type="Rhea" id="RHEA:41501"/>
    </physiologicalReaction>
</comment>
<comment type="catalytic activity">
    <reaction evidence="21">
        <text>1-(1Z-octadecenyl)-2-(5Z,8Z,11Z,14Z- eicosatetraenoyl)-sn-glycero-3-phosphoethanolamine + L-serine = 1-(1Z-octadecenyl)-2-(5Z,8Z,11Z,14Z-eicosatetraenoyl)-sn-glycero-3-phospho-L-serine + ethanolamine</text>
        <dbReference type="Rhea" id="RHEA:41604"/>
        <dbReference type="ChEBI" id="CHEBI:33384"/>
        <dbReference type="ChEBI" id="CHEBI:57603"/>
        <dbReference type="ChEBI" id="CHEBI:78342"/>
        <dbReference type="ChEBI" id="CHEBI:78343"/>
    </reaction>
    <physiologicalReaction direction="left-to-right" evidence="21">
        <dbReference type="Rhea" id="RHEA:41605"/>
    </physiologicalReaction>
</comment>
<keyword evidence="6 22" id="KW-0808">Transferase</keyword>
<evidence type="ECO:0000313" key="24">
    <source>
        <dbReference type="Proteomes" id="UP001233999"/>
    </source>
</evidence>
<evidence type="ECO:0000256" key="13">
    <source>
        <dbReference type="ARBA" id="ARBA00023264"/>
    </source>
</evidence>